<accession>A0AAE1TP04</accession>
<dbReference type="EMBL" id="JAWZYT010005563">
    <property type="protein sequence ID" value="KAK4290224.1"/>
    <property type="molecule type" value="Genomic_DNA"/>
</dbReference>
<feature type="compositionally biased region" description="Basic and acidic residues" evidence="1">
    <location>
        <begin position="16"/>
        <end position="30"/>
    </location>
</feature>
<evidence type="ECO:0000313" key="2">
    <source>
        <dbReference type="EMBL" id="KAK4290224.1"/>
    </source>
</evidence>
<reference evidence="2" key="1">
    <citation type="submission" date="2023-11" db="EMBL/GenBank/DDBJ databases">
        <title>Genome assemblies of two species of porcelain crab, Petrolisthes cinctipes and Petrolisthes manimaculis (Anomura: Porcellanidae).</title>
        <authorList>
            <person name="Angst P."/>
        </authorList>
    </citation>
    <scope>NUCLEOTIDE SEQUENCE</scope>
    <source>
        <strain evidence="2">PB745_02</strain>
        <tissue evidence="2">Gill</tissue>
    </source>
</reference>
<keyword evidence="3" id="KW-1185">Reference proteome</keyword>
<sequence>MDVDDKRRPPPTKVTGEGRAEERGGGKEGHSIPPLYDPTTHKTLKTASQPSLTFPSPVPDPFLATLYSSGEARH</sequence>
<feature type="compositionally biased region" description="Polar residues" evidence="1">
    <location>
        <begin position="45"/>
        <end position="54"/>
    </location>
</feature>
<protein>
    <submittedName>
        <fullName evidence="2">Uncharacterized protein</fullName>
    </submittedName>
</protein>
<proteinExistence type="predicted"/>
<dbReference type="AlphaFoldDB" id="A0AAE1TP04"/>
<evidence type="ECO:0000313" key="3">
    <source>
        <dbReference type="Proteomes" id="UP001292094"/>
    </source>
</evidence>
<feature type="region of interest" description="Disordered" evidence="1">
    <location>
        <begin position="1"/>
        <end position="60"/>
    </location>
</feature>
<name>A0AAE1TP04_9EUCA</name>
<organism evidence="2 3">
    <name type="scientific">Petrolisthes manimaculis</name>
    <dbReference type="NCBI Taxonomy" id="1843537"/>
    <lineage>
        <taxon>Eukaryota</taxon>
        <taxon>Metazoa</taxon>
        <taxon>Ecdysozoa</taxon>
        <taxon>Arthropoda</taxon>
        <taxon>Crustacea</taxon>
        <taxon>Multicrustacea</taxon>
        <taxon>Malacostraca</taxon>
        <taxon>Eumalacostraca</taxon>
        <taxon>Eucarida</taxon>
        <taxon>Decapoda</taxon>
        <taxon>Pleocyemata</taxon>
        <taxon>Anomura</taxon>
        <taxon>Galatheoidea</taxon>
        <taxon>Porcellanidae</taxon>
        <taxon>Petrolisthes</taxon>
    </lineage>
</organism>
<comment type="caution">
    <text evidence="2">The sequence shown here is derived from an EMBL/GenBank/DDBJ whole genome shotgun (WGS) entry which is preliminary data.</text>
</comment>
<gene>
    <name evidence="2" type="ORF">Pmani_036861</name>
</gene>
<evidence type="ECO:0000256" key="1">
    <source>
        <dbReference type="SAM" id="MobiDB-lite"/>
    </source>
</evidence>
<dbReference type="Proteomes" id="UP001292094">
    <property type="component" value="Unassembled WGS sequence"/>
</dbReference>